<protein>
    <submittedName>
        <fullName evidence="3">Uncharacterized protein</fullName>
    </submittedName>
</protein>
<dbReference type="Proteomes" id="UP000632138">
    <property type="component" value="Unassembled WGS sequence"/>
</dbReference>
<sequence length="84" mass="8901">MAVEGVLSRFGPEVPPDTPGSVSPVWTVMSEPTQMLPLVTAPVVAAPAVCAHEPELRRPWALWVFTALLVALTIGVILGRTIAD</sequence>
<keyword evidence="2" id="KW-0812">Transmembrane</keyword>
<comment type="caution">
    <text evidence="3">The sequence shown here is derived from an EMBL/GenBank/DDBJ whole genome shotgun (WGS) entry which is preliminary data.</text>
</comment>
<feature type="region of interest" description="Disordered" evidence="1">
    <location>
        <begin position="1"/>
        <end position="21"/>
    </location>
</feature>
<proteinExistence type="predicted"/>
<keyword evidence="4" id="KW-1185">Reference proteome</keyword>
<gene>
    <name evidence="3" type="ORF">JIG36_34970</name>
</gene>
<evidence type="ECO:0000313" key="3">
    <source>
        <dbReference type="EMBL" id="MBM2620715.1"/>
    </source>
</evidence>
<evidence type="ECO:0000256" key="1">
    <source>
        <dbReference type="SAM" id="MobiDB-lite"/>
    </source>
</evidence>
<name>A0ABS2ALK1_9ACTN</name>
<keyword evidence="2" id="KW-1133">Transmembrane helix</keyword>
<reference evidence="3 4" key="1">
    <citation type="submission" date="2021-01" db="EMBL/GenBank/DDBJ databases">
        <title>Actinoplanes sp. nov. LDG1-06 isolated from lichen.</title>
        <authorList>
            <person name="Saeng-In P."/>
            <person name="Phongsopitanun W."/>
            <person name="Kanchanasin P."/>
            <person name="Yuki M."/>
            <person name="Kudo T."/>
            <person name="Ohkuma M."/>
            <person name="Tanasupawat S."/>
        </authorList>
    </citation>
    <scope>NUCLEOTIDE SEQUENCE [LARGE SCALE GENOMIC DNA]</scope>
    <source>
        <strain evidence="3 4">LDG1-06</strain>
    </source>
</reference>
<evidence type="ECO:0000256" key="2">
    <source>
        <dbReference type="SAM" id="Phobius"/>
    </source>
</evidence>
<keyword evidence="2" id="KW-0472">Membrane</keyword>
<organism evidence="3 4">
    <name type="scientific">Paractinoplanes ovalisporus</name>
    <dbReference type="NCBI Taxonomy" id="2810368"/>
    <lineage>
        <taxon>Bacteria</taxon>
        <taxon>Bacillati</taxon>
        <taxon>Actinomycetota</taxon>
        <taxon>Actinomycetes</taxon>
        <taxon>Micromonosporales</taxon>
        <taxon>Micromonosporaceae</taxon>
        <taxon>Paractinoplanes</taxon>
    </lineage>
</organism>
<dbReference type="RefSeq" id="WP_203380701.1">
    <property type="nucleotide sequence ID" value="NZ_JAENHP010000016.1"/>
</dbReference>
<accession>A0ABS2ALK1</accession>
<dbReference type="EMBL" id="JAENHP010000016">
    <property type="protein sequence ID" value="MBM2620715.1"/>
    <property type="molecule type" value="Genomic_DNA"/>
</dbReference>
<feature type="transmembrane region" description="Helical" evidence="2">
    <location>
        <begin position="60"/>
        <end position="79"/>
    </location>
</feature>
<evidence type="ECO:0000313" key="4">
    <source>
        <dbReference type="Proteomes" id="UP000632138"/>
    </source>
</evidence>